<dbReference type="PANTHER" id="PTHR31008:SF15">
    <property type="entry name" value="GPI-ANCHORED ADHESIN-LIKE PROTEIN"/>
    <property type="match status" value="1"/>
</dbReference>
<evidence type="ECO:0000313" key="2">
    <source>
        <dbReference type="EMBL" id="CAD1826055.1"/>
    </source>
</evidence>
<feature type="compositionally biased region" description="Low complexity" evidence="1">
    <location>
        <begin position="151"/>
        <end position="167"/>
    </location>
</feature>
<feature type="compositionally biased region" description="Polar residues" evidence="1">
    <location>
        <begin position="64"/>
        <end position="78"/>
    </location>
</feature>
<sequence>MERREAKLRGDWLARMQRKEAQLRATWERLERRRLELAPPSAQSNGVTLSSVRCTARSRAERSAPSTVQSAQSVQKTVSLHDARTSCDATPRSTSTKIPSFSRSASSSISRSPISHVPRPSYSNQVKRRVQVETNSVHNVSDLRKENRVPSSSLLARSKSSSEQVSSLKPKKPARSHSRRNSLASSSEFECVVPAAARSPPKQQDEETVLVEIQKSGSSKLFLRRGSGIGPGAGASIAKLRAFQVSEIQTDGDSELVTVGISEELLKSVEELKALEFSADFDEVSLNSIDPRSHNHGTYVPINEENDRSITSHSKFDSTEKVRGSSGESSGSWYSNVDSSLSNGSGRDESVDSPSVSSRYADSQLLARNKSETTEKPVLVSNTCGESQKDVAKGLRRFLNLGRKSKGRESTISATNSSVGDEDKEHVHELLNFSSNDLKKHIVRCSTPALNGLSEKDLFISKQDHALCNSMPISAVNLALQEDHPSGKSPKAHRSFFSFATFRSKLHESKIQMICMNSSNEIPSKSDVQRLFLSSAFCTLAFSFGREGIVCLETESRRAINLRVLRTQLCLPSR</sequence>
<evidence type="ECO:0000256" key="1">
    <source>
        <dbReference type="SAM" id="MobiDB-lite"/>
    </source>
</evidence>
<proteinExistence type="predicted"/>
<feature type="region of interest" description="Disordered" evidence="1">
    <location>
        <begin position="287"/>
        <end position="380"/>
    </location>
</feature>
<feature type="compositionally biased region" description="Polar residues" evidence="1">
    <location>
        <begin position="352"/>
        <end position="361"/>
    </location>
</feature>
<gene>
    <name evidence="2" type="ORF">CB5_LOCUS9266</name>
</gene>
<dbReference type="EMBL" id="LR862145">
    <property type="protein sequence ID" value="CAD1826055.1"/>
    <property type="molecule type" value="Genomic_DNA"/>
</dbReference>
<dbReference type="AlphaFoldDB" id="A0A6V7P5E4"/>
<name>A0A6V7P5E4_ANACO</name>
<feature type="compositionally biased region" description="Basic and acidic residues" evidence="1">
    <location>
        <begin position="305"/>
        <end position="323"/>
    </location>
</feature>
<protein>
    <submittedName>
        <fullName evidence="2">Uncharacterized protein</fullName>
    </submittedName>
</protein>
<dbReference type="PANTHER" id="PTHR31008">
    <property type="entry name" value="COP1-INTERACTING PROTEIN-RELATED"/>
    <property type="match status" value="1"/>
</dbReference>
<feature type="compositionally biased region" description="Basic residues" evidence="1">
    <location>
        <begin position="169"/>
        <end position="180"/>
    </location>
</feature>
<feature type="compositionally biased region" description="Low complexity" evidence="1">
    <location>
        <begin position="98"/>
        <end position="121"/>
    </location>
</feature>
<feature type="compositionally biased region" description="Polar residues" evidence="1">
    <location>
        <begin position="87"/>
        <end position="97"/>
    </location>
</feature>
<feature type="compositionally biased region" description="Polar residues" evidence="1">
    <location>
        <begin position="333"/>
        <end position="345"/>
    </location>
</feature>
<accession>A0A6V7P5E4</accession>
<feature type="region of interest" description="Disordered" evidence="1">
    <location>
        <begin position="39"/>
        <end position="186"/>
    </location>
</feature>
<reference evidence="2" key="1">
    <citation type="submission" date="2020-07" db="EMBL/GenBank/DDBJ databases">
        <authorList>
            <person name="Lin J."/>
        </authorList>
    </citation>
    <scope>NUCLEOTIDE SEQUENCE</scope>
</reference>
<feature type="compositionally biased region" description="Polar residues" evidence="1">
    <location>
        <begin position="41"/>
        <end position="53"/>
    </location>
</feature>
<organism evidence="2">
    <name type="scientific">Ananas comosus var. bracteatus</name>
    <name type="common">red pineapple</name>
    <dbReference type="NCBI Taxonomy" id="296719"/>
    <lineage>
        <taxon>Eukaryota</taxon>
        <taxon>Viridiplantae</taxon>
        <taxon>Streptophyta</taxon>
        <taxon>Embryophyta</taxon>
        <taxon>Tracheophyta</taxon>
        <taxon>Spermatophyta</taxon>
        <taxon>Magnoliopsida</taxon>
        <taxon>Liliopsida</taxon>
        <taxon>Poales</taxon>
        <taxon>Bromeliaceae</taxon>
        <taxon>Bromelioideae</taxon>
        <taxon>Ananas</taxon>
    </lineage>
</organism>